<name>A0ABT3NKN0_9GAMM</name>
<proteinExistence type="predicted"/>
<comment type="caution">
    <text evidence="2">The sequence shown here is derived from an EMBL/GenBank/DDBJ whole genome shotgun (WGS) entry which is preliminary data.</text>
</comment>
<keyword evidence="1" id="KW-1133">Transmembrane helix</keyword>
<keyword evidence="1" id="KW-0472">Membrane</keyword>
<protein>
    <recommendedName>
        <fullName evidence="4">ATP-binding cassette domain-containing protein</fullName>
    </recommendedName>
</protein>
<keyword evidence="1" id="KW-0812">Transmembrane</keyword>
<accession>A0ABT3NKN0</accession>
<dbReference type="Gene3D" id="3.40.50.300">
    <property type="entry name" value="P-loop containing nucleotide triphosphate hydrolases"/>
    <property type="match status" value="1"/>
</dbReference>
<dbReference type="InterPro" id="IPR027417">
    <property type="entry name" value="P-loop_NTPase"/>
</dbReference>
<dbReference type="RefSeq" id="WP_265465554.1">
    <property type="nucleotide sequence ID" value="NZ_JAPEQW010000017.1"/>
</dbReference>
<dbReference type="SUPFAM" id="SSF52540">
    <property type="entry name" value="P-loop containing nucleoside triphosphate hydrolases"/>
    <property type="match status" value="2"/>
</dbReference>
<feature type="transmembrane region" description="Helical" evidence="1">
    <location>
        <begin position="180"/>
        <end position="201"/>
    </location>
</feature>
<keyword evidence="3" id="KW-1185">Reference proteome</keyword>
<organism evidence="2 3">
    <name type="scientific">Acinetobacter entericus</name>
    <dbReference type="NCBI Taxonomy" id="2989714"/>
    <lineage>
        <taxon>Bacteria</taxon>
        <taxon>Pseudomonadati</taxon>
        <taxon>Pseudomonadota</taxon>
        <taxon>Gammaproteobacteria</taxon>
        <taxon>Moraxellales</taxon>
        <taxon>Moraxellaceae</taxon>
        <taxon>Acinetobacter</taxon>
    </lineage>
</organism>
<dbReference type="EMBL" id="JAPEQW010000017">
    <property type="protein sequence ID" value="MCW8040082.1"/>
    <property type="molecule type" value="Genomic_DNA"/>
</dbReference>
<evidence type="ECO:0008006" key="4">
    <source>
        <dbReference type="Google" id="ProtNLM"/>
    </source>
</evidence>
<gene>
    <name evidence="2" type="ORF">OKC24_13135</name>
</gene>
<evidence type="ECO:0000313" key="2">
    <source>
        <dbReference type="EMBL" id="MCW8040082.1"/>
    </source>
</evidence>
<sequence length="203" mass="23045">MSNEKLAFQGLYSEAKNNVQQALTDISSIQLADEQGMEHLKNIKARLQDISEKFGEDIKFLENNSEWDKFTIAFFGETGAGKSTILEALRIVFNEKERQEQIKNGKAIAEDLEKSFAENSNNLIKALGESAKKFENETRDLKGQIQGFTEIVTDYNKEKDNFIEAQKVCNQTIEKYKKIYFFYVAIAVFGAIFGAVLMKLLGN</sequence>
<reference evidence="2 3" key="1">
    <citation type="submission" date="2022-11" db="EMBL/GenBank/DDBJ databases">
        <title>Acinetobacter entericus sp. nov., isolated from the gut of the plastic-eating larvae of the Coleoptera insect Zophobas atratus.</title>
        <authorList>
            <person name="Dong X."/>
            <person name="Yang Y."/>
        </authorList>
    </citation>
    <scope>NUCLEOTIDE SEQUENCE [LARGE SCALE GENOMIC DNA]</scope>
    <source>
        <strain evidence="2 3">BIT-DXN8</strain>
    </source>
</reference>
<dbReference type="Proteomes" id="UP001209682">
    <property type="component" value="Unassembled WGS sequence"/>
</dbReference>
<evidence type="ECO:0000256" key="1">
    <source>
        <dbReference type="SAM" id="Phobius"/>
    </source>
</evidence>
<evidence type="ECO:0000313" key="3">
    <source>
        <dbReference type="Proteomes" id="UP001209682"/>
    </source>
</evidence>